<dbReference type="Proteomes" id="UP001066276">
    <property type="component" value="Chromosome 10"/>
</dbReference>
<dbReference type="EMBL" id="JANPWB010000014">
    <property type="protein sequence ID" value="KAJ1100286.1"/>
    <property type="molecule type" value="Genomic_DNA"/>
</dbReference>
<evidence type="ECO:0000313" key="2">
    <source>
        <dbReference type="EMBL" id="KAJ1100286.1"/>
    </source>
</evidence>
<proteinExistence type="predicted"/>
<gene>
    <name evidence="2" type="ORF">NDU88_005372</name>
</gene>
<feature type="region of interest" description="Disordered" evidence="1">
    <location>
        <begin position="1"/>
        <end position="171"/>
    </location>
</feature>
<evidence type="ECO:0000313" key="3">
    <source>
        <dbReference type="Proteomes" id="UP001066276"/>
    </source>
</evidence>
<protein>
    <submittedName>
        <fullName evidence="2">Uncharacterized protein</fullName>
    </submittedName>
</protein>
<evidence type="ECO:0000256" key="1">
    <source>
        <dbReference type="SAM" id="MobiDB-lite"/>
    </source>
</evidence>
<sequence length="171" mass="18105">MWPPQPVSPSEQGKHGPGPQSSREDWDPVTDWVAYFGPAGDGDRARRPVDASVRWRAGGTGISASPSVNPAAFGVPGQEWHGPWPLRQQRGGEDRDPAVAQGLHERGRGSPRGPRGFSMKEESGSGTCEVENGTGSDCGGRWAVRREPAGPAAPVEERQRGSSSSGLEDNA</sequence>
<keyword evidence="3" id="KW-1185">Reference proteome</keyword>
<reference evidence="2" key="1">
    <citation type="journal article" date="2022" name="bioRxiv">
        <title>Sequencing and chromosome-scale assembly of the giantPleurodeles waltlgenome.</title>
        <authorList>
            <person name="Brown T."/>
            <person name="Elewa A."/>
            <person name="Iarovenko S."/>
            <person name="Subramanian E."/>
            <person name="Araus A.J."/>
            <person name="Petzold A."/>
            <person name="Susuki M."/>
            <person name="Suzuki K.-i.T."/>
            <person name="Hayashi T."/>
            <person name="Toyoda A."/>
            <person name="Oliveira C."/>
            <person name="Osipova E."/>
            <person name="Leigh N.D."/>
            <person name="Simon A."/>
            <person name="Yun M.H."/>
        </authorList>
    </citation>
    <scope>NUCLEOTIDE SEQUENCE</scope>
    <source>
        <strain evidence="2">20211129_DDA</strain>
        <tissue evidence="2">Liver</tissue>
    </source>
</reference>
<comment type="caution">
    <text evidence="2">The sequence shown here is derived from an EMBL/GenBank/DDBJ whole genome shotgun (WGS) entry which is preliminary data.</text>
</comment>
<feature type="compositionally biased region" description="Polar residues" evidence="1">
    <location>
        <begin position="161"/>
        <end position="171"/>
    </location>
</feature>
<organism evidence="2 3">
    <name type="scientific">Pleurodeles waltl</name>
    <name type="common">Iberian ribbed newt</name>
    <dbReference type="NCBI Taxonomy" id="8319"/>
    <lineage>
        <taxon>Eukaryota</taxon>
        <taxon>Metazoa</taxon>
        <taxon>Chordata</taxon>
        <taxon>Craniata</taxon>
        <taxon>Vertebrata</taxon>
        <taxon>Euteleostomi</taxon>
        <taxon>Amphibia</taxon>
        <taxon>Batrachia</taxon>
        <taxon>Caudata</taxon>
        <taxon>Salamandroidea</taxon>
        <taxon>Salamandridae</taxon>
        <taxon>Pleurodelinae</taxon>
        <taxon>Pleurodeles</taxon>
    </lineage>
</organism>
<accession>A0AAV7MAA8</accession>
<name>A0AAV7MAA8_PLEWA</name>
<dbReference type="AlphaFoldDB" id="A0AAV7MAA8"/>
<feature type="compositionally biased region" description="Basic and acidic residues" evidence="1">
    <location>
        <begin position="90"/>
        <end position="108"/>
    </location>
</feature>